<dbReference type="AlphaFoldDB" id="A0A914ENS5"/>
<keyword evidence="1" id="KW-1015">Disulfide bond</keyword>
<reference evidence="5" key="1">
    <citation type="submission" date="2022-11" db="UniProtKB">
        <authorList>
            <consortium name="WormBaseParasite"/>
        </authorList>
    </citation>
    <scope>IDENTIFICATION</scope>
</reference>
<keyword evidence="2" id="KW-0732">Signal</keyword>
<keyword evidence="4" id="KW-1185">Reference proteome</keyword>
<name>A0A914ENS5_9BILA</name>
<proteinExistence type="predicted"/>
<dbReference type="Gene3D" id="1.10.10.1870">
    <property type="entry name" value="ShTK domain-like"/>
    <property type="match status" value="1"/>
</dbReference>
<feature type="disulfide bond" evidence="1">
    <location>
        <begin position="67"/>
        <end position="101"/>
    </location>
</feature>
<evidence type="ECO:0000313" key="5">
    <source>
        <dbReference type="WBParaSite" id="ACRNAN_scaffold9837.g14904.t1"/>
    </source>
</evidence>
<dbReference type="InterPro" id="IPR003582">
    <property type="entry name" value="ShKT_dom"/>
</dbReference>
<feature type="chain" id="PRO_5036711279" evidence="2">
    <location>
        <begin position="22"/>
        <end position="147"/>
    </location>
</feature>
<accession>A0A914ENS5</accession>
<dbReference type="Proteomes" id="UP000887540">
    <property type="component" value="Unplaced"/>
</dbReference>
<dbReference type="SMART" id="SM00254">
    <property type="entry name" value="ShKT"/>
    <property type="match status" value="2"/>
</dbReference>
<protein>
    <submittedName>
        <fullName evidence="5">ShKT domain-containing protein</fullName>
    </submittedName>
</protein>
<dbReference type="Gene3D" id="1.10.10.1940">
    <property type="match status" value="1"/>
</dbReference>
<feature type="domain" description="ShKT" evidence="3">
    <location>
        <begin position="105"/>
        <end position="142"/>
    </location>
</feature>
<evidence type="ECO:0000313" key="4">
    <source>
        <dbReference type="Proteomes" id="UP000887540"/>
    </source>
</evidence>
<dbReference type="PANTHER" id="PTHR21724:SF0">
    <property type="entry name" value="SHKT DOMAIN-CONTAINING PROTEIN"/>
    <property type="match status" value="1"/>
</dbReference>
<evidence type="ECO:0000259" key="3">
    <source>
        <dbReference type="PROSITE" id="PS51670"/>
    </source>
</evidence>
<dbReference type="PANTHER" id="PTHR21724">
    <property type="entry name" value="SHKT DOMAIN-CONTAINING PROTEIN"/>
    <property type="match status" value="1"/>
</dbReference>
<organism evidence="4 5">
    <name type="scientific">Acrobeloides nanus</name>
    <dbReference type="NCBI Taxonomy" id="290746"/>
    <lineage>
        <taxon>Eukaryota</taxon>
        <taxon>Metazoa</taxon>
        <taxon>Ecdysozoa</taxon>
        <taxon>Nematoda</taxon>
        <taxon>Chromadorea</taxon>
        <taxon>Rhabditida</taxon>
        <taxon>Tylenchina</taxon>
        <taxon>Cephalobomorpha</taxon>
        <taxon>Cephaloboidea</taxon>
        <taxon>Cephalobidae</taxon>
        <taxon>Acrobeloides</taxon>
    </lineage>
</organism>
<evidence type="ECO:0000256" key="1">
    <source>
        <dbReference type="PROSITE-ProRule" id="PRU01005"/>
    </source>
</evidence>
<feature type="domain" description="ShKT" evidence="3">
    <location>
        <begin position="67"/>
        <end position="101"/>
    </location>
</feature>
<feature type="signal peptide" evidence="2">
    <location>
        <begin position="1"/>
        <end position="21"/>
    </location>
</feature>
<dbReference type="Pfam" id="PF01549">
    <property type="entry name" value="ShK"/>
    <property type="match status" value="2"/>
</dbReference>
<comment type="caution">
    <text evidence="1">Lacks conserved residue(s) required for the propagation of feature annotation.</text>
</comment>
<evidence type="ECO:0000256" key="2">
    <source>
        <dbReference type="SAM" id="SignalP"/>
    </source>
</evidence>
<sequence length="147" mass="15700">MRSFGIKICLLIVIWMQPTTAASMSTTASTGQCTTPGLDTCLNGQCGPNLTCNTATNCCESSSGFVCEDTATGCSQYINQCNNPDYTSLLAKNCRKTCNMCGPSCKDLASNCATWATNDFCTNSWYKQQYMTCLCAVTCGVCNAPCN</sequence>
<dbReference type="WBParaSite" id="ACRNAN_scaffold9837.g14904.t1">
    <property type="protein sequence ID" value="ACRNAN_scaffold9837.g14904.t1"/>
    <property type="gene ID" value="ACRNAN_scaffold9837.g14904"/>
</dbReference>
<dbReference type="PROSITE" id="PS51670">
    <property type="entry name" value="SHKT"/>
    <property type="match status" value="2"/>
</dbReference>